<proteinExistence type="predicted"/>
<feature type="compositionally biased region" description="Low complexity" evidence="1">
    <location>
        <begin position="38"/>
        <end position="68"/>
    </location>
</feature>
<organism evidence="2 3">
    <name type="scientific">Lolium multiflorum</name>
    <name type="common">Italian ryegrass</name>
    <name type="synonym">Lolium perenne subsp. multiflorum</name>
    <dbReference type="NCBI Taxonomy" id="4521"/>
    <lineage>
        <taxon>Eukaryota</taxon>
        <taxon>Viridiplantae</taxon>
        <taxon>Streptophyta</taxon>
        <taxon>Embryophyta</taxon>
        <taxon>Tracheophyta</taxon>
        <taxon>Spermatophyta</taxon>
        <taxon>Magnoliopsida</taxon>
        <taxon>Liliopsida</taxon>
        <taxon>Poales</taxon>
        <taxon>Poaceae</taxon>
        <taxon>BOP clade</taxon>
        <taxon>Pooideae</taxon>
        <taxon>Poodae</taxon>
        <taxon>Poeae</taxon>
        <taxon>Poeae Chloroplast Group 2 (Poeae type)</taxon>
        <taxon>Loliodinae</taxon>
        <taxon>Loliinae</taxon>
        <taxon>Lolium</taxon>
    </lineage>
</organism>
<dbReference type="AlphaFoldDB" id="A0AAD8QZ14"/>
<feature type="region of interest" description="Disordered" evidence="1">
    <location>
        <begin position="351"/>
        <end position="402"/>
    </location>
</feature>
<dbReference type="EMBL" id="JAUUTY010000007">
    <property type="protein sequence ID" value="KAK1609733.1"/>
    <property type="molecule type" value="Genomic_DNA"/>
</dbReference>
<evidence type="ECO:0000313" key="3">
    <source>
        <dbReference type="Proteomes" id="UP001231189"/>
    </source>
</evidence>
<keyword evidence="3" id="KW-1185">Reference proteome</keyword>
<comment type="caution">
    <text evidence="2">The sequence shown here is derived from an EMBL/GenBank/DDBJ whole genome shotgun (WGS) entry which is preliminary data.</text>
</comment>
<gene>
    <name evidence="2" type="ORF">QYE76_033406</name>
</gene>
<name>A0AAD8QZ14_LOLMU</name>
<reference evidence="2" key="1">
    <citation type="submission" date="2023-07" db="EMBL/GenBank/DDBJ databases">
        <title>A chromosome-level genome assembly of Lolium multiflorum.</title>
        <authorList>
            <person name="Chen Y."/>
            <person name="Copetti D."/>
            <person name="Kolliker R."/>
            <person name="Studer B."/>
        </authorList>
    </citation>
    <scope>NUCLEOTIDE SEQUENCE</scope>
    <source>
        <strain evidence="2">02402/16</strain>
        <tissue evidence="2">Leaf</tissue>
    </source>
</reference>
<evidence type="ECO:0000313" key="2">
    <source>
        <dbReference type="EMBL" id="KAK1609733.1"/>
    </source>
</evidence>
<feature type="region of interest" description="Disordered" evidence="1">
    <location>
        <begin position="16"/>
        <end position="91"/>
    </location>
</feature>
<protein>
    <submittedName>
        <fullName evidence="2">Uncharacterized protein</fullName>
    </submittedName>
</protein>
<sequence length="402" mass="45193">MNLRRPCPLGVRALATINSPATPPPFSPHRTRRRAASSRRLLAVRAAAASSQPLRAAALPPIAPPSRARGNRSPGTRRSAAAPSPSRHPIDEARVGHKMADYDETFVAGDESFYLSDILFDMSSLVGIAPPVIQGRQLYKEHDIEAWSIKTFIPGSDDDLDDPGMTYSDVYPDWTNSVEIAIQGAIARIRHKFHRKIPPTSPYYQFSERAENGTPLRRMGARNLSVCRNYMIEREFVSANSEILLKRQTALVGEARETLQYANARNMQMEAALLGVDDDRLVLEARIALLEDPVKVEEKIIISDNWAKTVQKTITLMLENRAIETKEKDELKKENDALKMENKLLKETIEELAAGKEEEDPQERLMFNSDGEVEPVAEEKKKKRKTSSESYPLSCFEAVKRR</sequence>
<accession>A0AAD8QZ14</accession>
<dbReference type="Proteomes" id="UP001231189">
    <property type="component" value="Unassembled WGS sequence"/>
</dbReference>
<evidence type="ECO:0000256" key="1">
    <source>
        <dbReference type="SAM" id="MobiDB-lite"/>
    </source>
</evidence>